<keyword evidence="3" id="KW-1185">Reference proteome</keyword>
<dbReference type="AlphaFoldDB" id="A0A7Y9EBW6"/>
<feature type="transmembrane region" description="Helical" evidence="1">
    <location>
        <begin position="27"/>
        <end position="45"/>
    </location>
</feature>
<accession>A0A7Y9EBW6</accession>
<evidence type="ECO:0000313" key="3">
    <source>
        <dbReference type="Proteomes" id="UP000529783"/>
    </source>
</evidence>
<organism evidence="2 3">
    <name type="scientific">Actinomadura luteofluorescens</name>
    <dbReference type="NCBI Taxonomy" id="46163"/>
    <lineage>
        <taxon>Bacteria</taxon>
        <taxon>Bacillati</taxon>
        <taxon>Actinomycetota</taxon>
        <taxon>Actinomycetes</taxon>
        <taxon>Streptosporangiales</taxon>
        <taxon>Thermomonosporaceae</taxon>
        <taxon>Actinomadura</taxon>
    </lineage>
</organism>
<feature type="transmembrane region" description="Helical" evidence="1">
    <location>
        <begin position="112"/>
        <end position="130"/>
    </location>
</feature>
<evidence type="ECO:0000313" key="2">
    <source>
        <dbReference type="EMBL" id="NYD44732.1"/>
    </source>
</evidence>
<dbReference type="Proteomes" id="UP000529783">
    <property type="component" value="Unassembled WGS sequence"/>
</dbReference>
<keyword evidence="1" id="KW-1133">Transmembrane helix</keyword>
<dbReference type="EMBL" id="JACCBA010000001">
    <property type="protein sequence ID" value="NYD44732.1"/>
    <property type="molecule type" value="Genomic_DNA"/>
</dbReference>
<keyword evidence="1" id="KW-0472">Membrane</keyword>
<keyword evidence="1" id="KW-0812">Transmembrane</keyword>
<proteinExistence type="predicted"/>
<protein>
    <recommendedName>
        <fullName evidence="4">DUF2306 domain-containing protein</fullName>
    </recommendedName>
</protein>
<reference evidence="2 3" key="1">
    <citation type="submission" date="2020-07" db="EMBL/GenBank/DDBJ databases">
        <title>Sequencing the genomes of 1000 actinobacteria strains.</title>
        <authorList>
            <person name="Klenk H.-P."/>
        </authorList>
    </citation>
    <scope>NUCLEOTIDE SEQUENCE [LARGE SCALE GENOMIC DNA]</scope>
    <source>
        <strain evidence="2 3">DSM 40398</strain>
    </source>
</reference>
<feature type="transmembrane region" description="Helical" evidence="1">
    <location>
        <begin position="81"/>
        <end position="97"/>
    </location>
</feature>
<evidence type="ECO:0000256" key="1">
    <source>
        <dbReference type="SAM" id="Phobius"/>
    </source>
</evidence>
<name>A0A7Y9EBW6_9ACTN</name>
<dbReference type="RefSeq" id="WP_179842279.1">
    <property type="nucleotide sequence ID" value="NZ_JACCBA010000001.1"/>
</dbReference>
<evidence type="ECO:0008006" key="4">
    <source>
        <dbReference type="Google" id="ProtNLM"/>
    </source>
</evidence>
<sequence>MIVPGVGHLLMENGPKRPGRHPRSGRVHLGALVVVAVTASGIAAARPRTSYLLILGALAVAAAGVGLSARRMRWHGWRHHIAAMAISYITLLTAFYVDDGPRLPLWKPLPPITFWFLPAGVGLPLLLRALHRFPSSSRPDSTFREETAP</sequence>
<comment type="caution">
    <text evidence="2">The sequence shown here is derived from an EMBL/GenBank/DDBJ whole genome shotgun (WGS) entry which is preliminary data.</text>
</comment>
<gene>
    <name evidence="2" type="ORF">BJY14_000715</name>
</gene>
<feature type="transmembrane region" description="Helical" evidence="1">
    <location>
        <begin position="51"/>
        <end position="69"/>
    </location>
</feature>